<dbReference type="Proteomes" id="UP001153620">
    <property type="component" value="Chromosome 2"/>
</dbReference>
<reference evidence="1" key="2">
    <citation type="submission" date="2022-10" db="EMBL/GenBank/DDBJ databases">
        <authorList>
            <consortium name="ENA_rothamsted_submissions"/>
            <consortium name="culmorum"/>
            <person name="King R."/>
        </authorList>
    </citation>
    <scope>NUCLEOTIDE SEQUENCE</scope>
</reference>
<evidence type="ECO:0000313" key="1">
    <source>
        <dbReference type="EMBL" id="CAG9805289.1"/>
    </source>
</evidence>
<name>A0A9N9RXN5_9DIPT</name>
<organism evidence="1 2">
    <name type="scientific">Chironomus riparius</name>
    <dbReference type="NCBI Taxonomy" id="315576"/>
    <lineage>
        <taxon>Eukaryota</taxon>
        <taxon>Metazoa</taxon>
        <taxon>Ecdysozoa</taxon>
        <taxon>Arthropoda</taxon>
        <taxon>Hexapoda</taxon>
        <taxon>Insecta</taxon>
        <taxon>Pterygota</taxon>
        <taxon>Neoptera</taxon>
        <taxon>Endopterygota</taxon>
        <taxon>Diptera</taxon>
        <taxon>Nematocera</taxon>
        <taxon>Chironomoidea</taxon>
        <taxon>Chironomidae</taxon>
        <taxon>Chironominae</taxon>
        <taxon>Chironomus</taxon>
    </lineage>
</organism>
<dbReference type="OrthoDB" id="7788303at2759"/>
<sequence length="334" mass="38993">MGDQYEEYTTPDGQNITYIQYIHPNDGQAEQINFIIPNNHILKQEQNDPEILEETFEEYIDMSEDNNIMAVEVLESVVNIGKKGFQVKEESLTRELVQISDSNKPKGRKRLIADQTRAIRKLRANTNKPYINAKGREVTPKAFDDSFVCTCPKKCTDPKKLTFKVRKQIFNMFWSIGSYEGRCAFLNSCVNEAPKKKQYTKAENSRRKNTRRYFLKGVEVCKLTFTKTLQISNSRIDVSLAKMENESFNDERGKKKRRKHGFGEETQNAVIEHIKNNFNSDTSLRGLWNAYQTTHEDIPVSESYYKRIFYENFNLKVRKISKIKEELDDIDDSD</sequence>
<dbReference type="AlphaFoldDB" id="A0A9N9RXN5"/>
<proteinExistence type="predicted"/>
<dbReference type="PANTHER" id="PTHR10773">
    <property type="entry name" value="DNA-DIRECTED RNA POLYMERASES I, II, AND III SUBUNIT RPABC2"/>
    <property type="match status" value="1"/>
</dbReference>
<dbReference type="PANTHER" id="PTHR10773:SF19">
    <property type="match status" value="1"/>
</dbReference>
<dbReference type="EMBL" id="OU895878">
    <property type="protein sequence ID" value="CAG9805289.1"/>
    <property type="molecule type" value="Genomic_DNA"/>
</dbReference>
<gene>
    <name evidence="1" type="ORF">CHIRRI_LOCUS8163</name>
</gene>
<accession>A0A9N9RXN5</accession>
<protein>
    <submittedName>
        <fullName evidence="1">Uncharacterized protein</fullName>
    </submittedName>
</protein>
<evidence type="ECO:0000313" key="2">
    <source>
        <dbReference type="Proteomes" id="UP001153620"/>
    </source>
</evidence>
<keyword evidence="2" id="KW-1185">Reference proteome</keyword>
<reference evidence="1" key="1">
    <citation type="submission" date="2022-01" db="EMBL/GenBank/DDBJ databases">
        <authorList>
            <person name="King R."/>
        </authorList>
    </citation>
    <scope>NUCLEOTIDE SEQUENCE</scope>
</reference>